<evidence type="ECO:0000313" key="2">
    <source>
        <dbReference type="Proteomes" id="UP000295832"/>
    </source>
</evidence>
<accession>A0A4R8GLV9</accession>
<gene>
    <name evidence="1" type="ORF">C7959_14318</name>
</gene>
<reference evidence="1 2" key="1">
    <citation type="submission" date="2019-03" db="EMBL/GenBank/DDBJ databases">
        <title>Subsurface microbial communities from deep shales in Ohio and West Virginia, USA.</title>
        <authorList>
            <person name="Wrighton K."/>
        </authorList>
    </citation>
    <scope>NUCLEOTIDE SEQUENCE [LARGE SCALE GENOMIC DNA]</scope>
    <source>
        <strain evidence="1 2">MSL 6dP</strain>
    </source>
</reference>
<proteinExistence type="predicted"/>
<protein>
    <submittedName>
        <fullName evidence="1">Uncharacterized protein</fullName>
    </submittedName>
</protein>
<keyword evidence="2" id="KW-1185">Reference proteome</keyword>
<dbReference type="RefSeq" id="WP_134118844.1">
    <property type="nucleotide sequence ID" value="NZ_SOEG01000043.1"/>
</dbReference>
<name>A0A4R8GLV9_9FIRM</name>
<organism evidence="1 2">
    <name type="scientific">Orenia marismortui</name>
    <dbReference type="NCBI Taxonomy" id="46469"/>
    <lineage>
        <taxon>Bacteria</taxon>
        <taxon>Bacillati</taxon>
        <taxon>Bacillota</taxon>
        <taxon>Clostridia</taxon>
        <taxon>Halanaerobiales</taxon>
        <taxon>Halobacteroidaceae</taxon>
        <taxon>Orenia</taxon>
    </lineage>
</organism>
<dbReference type="Proteomes" id="UP000295832">
    <property type="component" value="Unassembled WGS sequence"/>
</dbReference>
<sequence length="99" mass="11632">MRGIKEMEQVVDNTLNEFQDIQLIIHPDIILEKDIEKVIEMVLGVYENHNLILDELLSSIELQGLSLNDSMKVYAKLYKQIEDHEVIKLSDEETIKLWH</sequence>
<comment type="caution">
    <text evidence="1">The sequence shown here is derived from an EMBL/GenBank/DDBJ whole genome shotgun (WGS) entry which is preliminary data.</text>
</comment>
<dbReference type="EMBL" id="SOEG01000043">
    <property type="protein sequence ID" value="TDX45528.1"/>
    <property type="molecule type" value="Genomic_DNA"/>
</dbReference>
<dbReference type="AlphaFoldDB" id="A0A4R8GLV9"/>
<evidence type="ECO:0000313" key="1">
    <source>
        <dbReference type="EMBL" id="TDX45528.1"/>
    </source>
</evidence>